<protein>
    <submittedName>
        <fullName evidence="3">PDZ domain-containing protein</fullName>
    </submittedName>
</protein>
<sequence>MKTKLGLIVAAILVVANAYGQSPIANIPFEQYGDHAFIQVKVNGSDDLDFIFDTGDGLTVLNIERAKELGMASGSTATTTSAEGTISGKLVKHNELTIAGAPIHNVQVYETDLTHLEISIGKDIDGIIGYDVLKNYVVSMDYDAMEIKLYDPSSYSYQGLGKKFKINLTSFIPHIEGEVTLQNGEKVKGEFFVDTGAKATIDFNTPFVEDNDLASKVGDSYIYLVAGLGEKEYEHHRGKVKEFAFAGYSFEDMPVGLSHAQSGIQNHKKVAGIMGSGLLRKFNIVYDYHSKSMYWEKNQHFEESFPTNCSGIELQLSKDKSQVLVHKVFDNSPASAADIDANSVIISVNGEDALALGLAELSDVFSQPGETVTLVIDGETITLTLKSLL</sequence>
<dbReference type="Gene3D" id="2.30.42.10">
    <property type="match status" value="1"/>
</dbReference>
<dbReference type="Gene3D" id="2.40.70.10">
    <property type="entry name" value="Acid Proteases"/>
    <property type="match status" value="2"/>
</dbReference>
<evidence type="ECO:0000313" key="4">
    <source>
        <dbReference type="Proteomes" id="UP000184474"/>
    </source>
</evidence>
<dbReference type="Pfam" id="PF00595">
    <property type="entry name" value="PDZ"/>
    <property type="match status" value="1"/>
</dbReference>
<accession>A0A1M6WKD3</accession>
<dbReference type="EMBL" id="FRAA01000013">
    <property type="protein sequence ID" value="SHK94232.1"/>
    <property type="molecule type" value="Genomic_DNA"/>
</dbReference>
<dbReference type="InterPro" id="IPR021109">
    <property type="entry name" value="Peptidase_aspartic_dom_sf"/>
</dbReference>
<dbReference type="InterPro" id="IPR036034">
    <property type="entry name" value="PDZ_sf"/>
</dbReference>
<dbReference type="SMART" id="SM00228">
    <property type="entry name" value="PDZ"/>
    <property type="match status" value="1"/>
</dbReference>
<dbReference type="CDD" id="cd05483">
    <property type="entry name" value="retropepsin_like_bacteria"/>
    <property type="match status" value="1"/>
</dbReference>
<dbReference type="SUPFAM" id="SSF50630">
    <property type="entry name" value="Acid proteases"/>
    <property type="match status" value="1"/>
</dbReference>
<dbReference type="AlphaFoldDB" id="A0A1M6WKD3"/>
<feature type="domain" description="PDZ" evidence="2">
    <location>
        <begin position="311"/>
        <end position="380"/>
    </location>
</feature>
<dbReference type="Pfam" id="PF13650">
    <property type="entry name" value="Asp_protease_2"/>
    <property type="match status" value="1"/>
</dbReference>
<dbReference type="RefSeq" id="WP_073125554.1">
    <property type="nucleotide sequence ID" value="NZ_FRAA01000013.1"/>
</dbReference>
<evidence type="ECO:0000259" key="2">
    <source>
        <dbReference type="PROSITE" id="PS50106"/>
    </source>
</evidence>
<dbReference type="STRING" id="156994.SAMN04488028_11328"/>
<reference evidence="4" key="1">
    <citation type="submission" date="2016-11" db="EMBL/GenBank/DDBJ databases">
        <authorList>
            <person name="Varghese N."/>
            <person name="Submissions S."/>
        </authorList>
    </citation>
    <scope>NUCLEOTIDE SEQUENCE [LARGE SCALE GENOMIC DNA]</scope>
    <source>
        <strain evidence="4">DSM 26134</strain>
    </source>
</reference>
<dbReference type="PROSITE" id="PS50106">
    <property type="entry name" value="PDZ"/>
    <property type="match status" value="1"/>
</dbReference>
<proteinExistence type="predicted"/>
<dbReference type="InterPro" id="IPR001478">
    <property type="entry name" value="PDZ"/>
</dbReference>
<feature type="chain" id="PRO_5012432408" evidence="1">
    <location>
        <begin position="21"/>
        <end position="389"/>
    </location>
</feature>
<organism evidence="3 4">
    <name type="scientific">Reichenbachiella agariperforans</name>
    <dbReference type="NCBI Taxonomy" id="156994"/>
    <lineage>
        <taxon>Bacteria</taxon>
        <taxon>Pseudomonadati</taxon>
        <taxon>Bacteroidota</taxon>
        <taxon>Cytophagia</taxon>
        <taxon>Cytophagales</taxon>
        <taxon>Reichenbachiellaceae</taxon>
        <taxon>Reichenbachiella</taxon>
    </lineage>
</organism>
<evidence type="ECO:0000313" key="3">
    <source>
        <dbReference type="EMBL" id="SHK94232.1"/>
    </source>
</evidence>
<keyword evidence="1" id="KW-0732">Signal</keyword>
<dbReference type="Proteomes" id="UP000184474">
    <property type="component" value="Unassembled WGS sequence"/>
</dbReference>
<feature type="signal peptide" evidence="1">
    <location>
        <begin position="1"/>
        <end position="20"/>
    </location>
</feature>
<dbReference type="InterPro" id="IPR034122">
    <property type="entry name" value="Retropepsin-like_bacterial"/>
</dbReference>
<evidence type="ECO:0000256" key="1">
    <source>
        <dbReference type="SAM" id="SignalP"/>
    </source>
</evidence>
<keyword evidence="4" id="KW-1185">Reference proteome</keyword>
<gene>
    <name evidence="3" type="ORF">SAMN04488028_11328</name>
</gene>
<name>A0A1M6WKD3_REIAG</name>
<dbReference type="SUPFAM" id="SSF50156">
    <property type="entry name" value="PDZ domain-like"/>
    <property type="match status" value="1"/>
</dbReference>